<comment type="caution">
    <text evidence="2">The sequence shown here is derived from an EMBL/GenBank/DDBJ whole genome shotgun (WGS) entry which is preliminary data.</text>
</comment>
<dbReference type="Proteomes" id="UP000192356">
    <property type="component" value="Unassembled WGS sequence"/>
</dbReference>
<name>A0A1X0Q839_9MICR</name>
<dbReference type="EMBL" id="LVKB01000157">
    <property type="protein sequence ID" value="ORD95908.1"/>
    <property type="molecule type" value="Genomic_DNA"/>
</dbReference>
<accession>A0A1X0Q839</accession>
<keyword evidence="3" id="KW-1185">Reference proteome</keyword>
<evidence type="ECO:0000256" key="1">
    <source>
        <dbReference type="SAM" id="Phobius"/>
    </source>
</evidence>
<evidence type="ECO:0000313" key="3">
    <source>
        <dbReference type="Proteomes" id="UP000192356"/>
    </source>
</evidence>
<feature type="transmembrane region" description="Helical" evidence="1">
    <location>
        <begin position="30"/>
        <end position="48"/>
    </location>
</feature>
<reference evidence="2 3" key="1">
    <citation type="journal article" date="2017" name="Environ. Microbiol.">
        <title>Decay of the glycolytic pathway and adaptation to intranuclear parasitism within Enterocytozoonidae microsporidia.</title>
        <authorList>
            <person name="Wiredu Boakye D."/>
            <person name="Jaroenlak P."/>
            <person name="Prachumwat A."/>
            <person name="Williams T.A."/>
            <person name="Bateman K.S."/>
            <person name="Itsathitphaisarn O."/>
            <person name="Sritunyalucksana K."/>
            <person name="Paszkiewicz K.H."/>
            <person name="Moore K.A."/>
            <person name="Stentiford G.D."/>
            <person name="Williams B.A."/>
        </authorList>
    </citation>
    <scope>NUCLEOTIDE SEQUENCE [LARGE SCALE GENOMIC DNA]</scope>
    <source>
        <strain evidence="2 3">GB1</strain>
    </source>
</reference>
<dbReference type="AlphaFoldDB" id="A0A1X0Q839"/>
<keyword evidence="1" id="KW-1133">Transmembrane helix</keyword>
<dbReference type="VEuPathDB" id="MicrosporidiaDB:HERIO_2108"/>
<organism evidence="2 3">
    <name type="scientific">Hepatospora eriocheir</name>
    <dbReference type="NCBI Taxonomy" id="1081669"/>
    <lineage>
        <taxon>Eukaryota</taxon>
        <taxon>Fungi</taxon>
        <taxon>Fungi incertae sedis</taxon>
        <taxon>Microsporidia</taxon>
        <taxon>Hepatosporidae</taxon>
        <taxon>Hepatospora</taxon>
    </lineage>
</organism>
<evidence type="ECO:0000313" key="2">
    <source>
        <dbReference type="EMBL" id="ORD95908.1"/>
    </source>
</evidence>
<sequence>MFIIVILLKDKIITHVEFLTDKYKFLFKNLLYNKTIIFITSIFLTSLYEKLPYNIKFLPPCLLV</sequence>
<protein>
    <submittedName>
        <fullName evidence="2">Uncharacterized protein</fullName>
    </submittedName>
</protein>
<keyword evidence="1" id="KW-0812">Transmembrane</keyword>
<keyword evidence="1" id="KW-0472">Membrane</keyword>
<gene>
    <name evidence="2" type="ORF">HERIO_2108</name>
</gene>
<proteinExistence type="predicted"/>